<gene>
    <name evidence="1" type="ORF">BE21_16510</name>
</gene>
<protein>
    <submittedName>
        <fullName evidence="1">Uncharacterized protein</fullName>
    </submittedName>
</protein>
<accession>A0A150TYK2</accession>
<dbReference type="AlphaFoldDB" id="A0A150TYK2"/>
<organism evidence="1 2">
    <name type="scientific">Sorangium cellulosum</name>
    <name type="common">Polyangium cellulosum</name>
    <dbReference type="NCBI Taxonomy" id="56"/>
    <lineage>
        <taxon>Bacteria</taxon>
        <taxon>Pseudomonadati</taxon>
        <taxon>Myxococcota</taxon>
        <taxon>Polyangia</taxon>
        <taxon>Polyangiales</taxon>
        <taxon>Polyangiaceae</taxon>
        <taxon>Sorangium</taxon>
    </lineage>
</organism>
<evidence type="ECO:0000313" key="1">
    <source>
        <dbReference type="EMBL" id="KYG09686.1"/>
    </source>
</evidence>
<comment type="caution">
    <text evidence="1">The sequence shown here is derived from an EMBL/GenBank/DDBJ whole genome shotgun (WGS) entry which is preliminary data.</text>
</comment>
<evidence type="ECO:0000313" key="2">
    <source>
        <dbReference type="Proteomes" id="UP000075502"/>
    </source>
</evidence>
<sequence>MIYVQQLLRRGALERRLSLCAAWFGRGRVPACPAPGAVSVPAAPGVDPKAYAAIGYPVFGTRALRADVAERVHRALASGEPAARLSSWMGCSAREAPRVAASLLG</sequence>
<dbReference type="EMBL" id="JEME01000591">
    <property type="protein sequence ID" value="KYG09686.1"/>
    <property type="molecule type" value="Genomic_DNA"/>
</dbReference>
<reference evidence="1 2" key="1">
    <citation type="submission" date="2014-02" db="EMBL/GenBank/DDBJ databases">
        <title>The small core and large imbalanced accessory genome model reveals a collaborative survival strategy of Sorangium cellulosum strains in nature.</title>
        <authorList>
            <person name="Han K."/>
            <person name="Peng R."/>
            <person name="Blom J."/>
            <person name="Li Y.-Z."/>
        </authorList>
    </citation>
    <scope>NUCLEOTIDE SEQUENCE [LARGE SCALE GENOMIC DNA]</scope>
    <source>
        <strain evidence="1 2">So0007-03</strain>
    </source>
</reference>
<proteinExistence type="predicted"/>
<name>A0A150TYK2_SORCE</name>
<dbReference type="Proteomes" id="UP000075502">
    <property type="component" value="Unassembled WGS sequence"/>
</dbReference>